<dbReference type="KEGG" id="rsz:108859499"/>
<keyword evidence="3" id="KW-0238">DNA-binding</keyword>
<dbReference type="PANTHER" id="PTHR44191">
    <property type="entry name" value="TRANSCRIPTION FACTOR KUA1"/>
    <property type="match status" value="1"/>
</dbReference>
<dbReference type="PROSITE" id="PS50090">
    <property type="entry name" value="MYB_LIKE"/>
    <property type="match status" value="1"/>
</dbReference>
<dbReference type="InterPro" id="IPR052245">
    <property type="entry name" value="Plant_Stress_Dev_TF"/>
</dbReference>
<dbReference type="InterPro" id="IPR017930">
    <property type="entry name" value="Myb_dom"/>
</dbReference>
<dbReference type="InterPro" id="IPR009057">
    <property type="entry name" value="Homeodomain-like_sf"/>
</dbReference>
<gene>
    <name evidence="10" type="primary">LOC108859499</name>
</gene>
<evidence type="ECO:0000256" key="4">
    <source>
        <dbReference type="ARBA" id="ARBA00023163"/>
    </source>
</evidence>
<dbReference type="SUPFAM" id="SSF46689">
    <property type="entry name" value="Homeodomain-like"/>
    <property type="match status" value="1"/>
</dbReference>
<evidence type="ECO:0000313" key="10">
    <source>
        <dbReference type="RefSeq" id="XP_018488909.2"/>
    </source>
</evidence>
<dbReference type="Proteomes" id="UP000504610">
    <property type="component" value="Chromosome 5"/>
</dbReference>
<dbReference type="NCBIfam" id="TIGR01557">
    <property type="entry name" value="myb_SHAQKYF"/>
    <property type="match status" value="1"/>
</dbReference>
<protein>
    <submittedName>
        <fullName evidence="10">Transcription factor DIVARICATA-like</fullName>
    </submittedName>
</protein>
<dbReference type="GeneID" id="108859499"/>
<dbReference type="GO" id="GO:0003677">
    <property type="term" value="F:DNA binding"/>
    <property type="evidence" value="ECO:0007669"/>
    <property type="project" value="UniProtKB-KW"/>
</dbReference>
<accession>A0A6J0NW76</accession>
<feature type="domain" description="HTH myb-type" evidence="8">
    <location>
        <begin position="84"/>
        <end position="140"/>
    </location>
</feature>
<evidence type="ECO:0000313" key="9">
    <source>
        <dbReference type="Proteomes" id="UP000504610"/>
    </source>
</evidence>
<dbReference type="InterPro" id="IPR001005">
    <property type="entry name" value="SANT/Myb"/>
</dbReference>
<keyword evidence="9" id="KW-1185">Reference proteome</keyword>
<dbReference type="FunFam" id="1.10.10.60:FF:000009">
    <property type="entry name" value="transcription factor MYB1R1"/>
    <property type="match status" value="1"/>
</dbReference>
<dbReference type="InterPro" id="IPR006447">
    <property type="entry name" value="Myb_dom_plants"/>
</dbReference>
<evidence type="ECO:0000259" key="6">
    <source>
        <dbReference type="PROSITE" id="PS50090"/>
    </source>
</evidence>
<dbReference type="PROSITE" id="PS51293">
    <property type="entry name" value="SANT"/>
    <property type="match status" value="1"/>
</dbReference>
<keyword evidence="2" id="KW-0805">Transcription regulation</keyword>
<dbReference type="RefSeq" id="XP_018488909.2">
    <property type="nucleotide sequence ID" value="XM_018633407.2"/>
</dbReference>
<dbReference type="Pfam" id="PF00249">
    <property type="entry name" value="Myb_DNA-binding"/>
    <property type="match status" value="1"/>
</dbReference>
<dbReference type="SMART" id="SM00717">
    <property type="entry name" value="SANT"/>
    <property type="match status" value="1"/>
</dbReference>
<dbReference type="InterPro" id="IPR017884">
    <property type="entry name" value="SANT_dom"/>
</dbReference>
<dbReference type="AlphaFoldDB" id="A0A6J0NW76"/>
<feature type="domain" description="SANT" evidence="7">
    <location>
        <begin position="92"/>
        <end position="140"/>
    </location>
</feature>
<dbReference type="PANTHER" id="PTHR44191:SF30">
    <property type="entry name" value="BNAA05G28230D PROTEIN"/>
    <property type="match status" value="1"/>
</dbReference>
<dbReference type="GO" id="GO:0005634">
    <property type="term" value="C:nucleus"/>
    <property type="evidence" value="ECO:0007669"/>
    <property type="project" value="UniProtKB-SubCell"/>
</dbReference>
<comment type="subcellular location">
    <subcellularLocation>
        <location evidence="1">Nucleus</location>
    </subcellularLocation>
</comment>
<keyword evidence="4" id="KW-0804">Transcription</keyword>
<evidence type="ECO:0000256" key="5">
    <source>
        <dbReference type="ARBA" id="ARBA00023242"/>
    </source>
</evidence>
<dbReference type="GO" id="GO:0006355">
    <property type="term" value="P:regulation of DNA-templated transcription"/>
    <property type="evidence" value="ECO:0007669"/>
    <property type="project" value="UniProtKB-ARBA"/>
</dbReference>
<evidence type="ECO:0000256" key="1">
    <source>
        <dbReference type="ARBA" id="ARBA00004123"/>
    </source>
</evidence>
<dbReference type="GO" id="GO:0009739">
    <property type="term" value="P:response to gibberellin"/>
    <property type="evidence" value="ECO:0007669"/>
    <property type="project" value="TreeGrafter"/>
</dbReference>
<keyword evidence="5" id="KW-0539">Nucleus</keyword>
<evidence type="ECO:0000256" key="2">
    <source>
        <dbReference type="ARBA" id="ARBA00023015"/>
    </source>
</evidence>
<feature type="domain" description="Myb-like" evidence="6">
    <location>
        <begin position="84"/>
        <end position="136"/>
    </location>
</feature>
<reference evidence="10" key="2">
    <citation type="submission" date="2025-08" db="UniProtKB">
        <authorList>
            <consortium name="RefSeq"/>
        </authorList>
    </citation>
    <scope>IDENTIFICATION</scope>
    <source>
        <tissue evidence="10">Leaf</tissue>
    </source>
</reference>
<organism evidence="9 10">
    <name type="scientific">Raphanus sativus</name>
    <name type="common">Radish</name>
    <name type="synonym">Raphanus raphanistrum var. sativus</name>
    <dbReference type="NCBI Taxonomy" id="3726"/>
    <lineage>
        <taxon>Eukaryota</taxon>
        <taxon>Viridiplantae</taxon>
        <taxon>Streptophyta</taxon>
        <taxon>Embryophyta</taxon>
        <taxon>Tracheophyta</taxon>
        <taxon>Spermatophyta</taxon>
        <taxon>Magnoliopsida</taxon>
        <taxon>eudicotyledons</taxon>
        <taxon>Gunneridae</taxon>
        <taxon>Pentapetalae</taxon>
        <taxon>rosids</taxon>
        <taxon>malvids</taxon>
        <taxon>Brassicales</taxon>
        <taxon>Brassicaceae</taxon>
        <taxon>Brassiceae</taxon>
        <taxon>Raphanus</taxon>
    </lineage>
</organism>
<proteinExistence type="predicted"/>
<evidence type="ECO:0000259" key="8">
    <source>
        <dbReference type="PROSITE" id="PS51294"/>
    </source>
</evidence>
<evidence type="ECO:0000259" key="7">
    <source>
        <dbReference type="PROSITE" id="PS51293"/>
    </source>
</evidence>
<dbReference type="OrthoDB" id="118550at2759"/>
<name>A0A6J0NW76_RAPSA</name>
<evidence type="ECO:0000256" key="3">
    <source>
        <dbReference type="ARBA" id="ARBA00023125"/>
    </source>
</evidence>
<dbReference type="Gene3D" id="1.10.10.60">
    <property type="entry name" value="Homeodomain-like"/>
    <property type="match status" value="1"/>
</dbReference>
<dbReference type="GO" id="GO:0009751">
    <property type="term" value="P:response to salicylic acid"/>
    <property type="evidence" value="ECO:0007669"/>
    <property type="project" value="TreeGrafter"/>
</dbReference>
<dbReference type="CDD" id="cd00167">
    <property type="entry name" value="SANT"/>
    <property type="match status" value="1"/>
</dbReference>
<dbReference type="PROSITE" id="PS51294">
    <property type="entry name" value="HTH_MYB"/>
    <property type="match status" value="1"/>
</dbReference>
<reference evidence="9" key="1">
    <citation type="journal article" date="2019" name="Database">
        <title>The radish genome database (RadishGD): an integrated information resource for radish genomics.</title>
        <authorList>
            <person name="Yu H.J."/>
            <person name="Baek S."/>
            <person name="Lee Y.J."/>
            <person name="Cho A."/>
            <person name="Mun J.H."/>
        </authorList>
    </citation>
    <scope>NUCLEOTIDE SEQUENCE [LARGE SCALE GENOMIC DNA]</scope>
    <source>
        <strain evidence="9">cv. WK10039</strain>
    </source>
</reference>
<sequence>MAWKQWGRNEDKTFELPLVITENDPNRFETMVTFLGMPLEVVKHYYAALVHDVELIESGRYGTTDYQDYADGLPSFETKHIEKDKKQRGIPWTAEEHGNFLKGLVMFGRGDWKNISRKLVMTRTSTQVASHAQKHFLRQKMENQAKKRSSIHDITLVVDDDDAAYAKDVTAPRSDLEATMGQAHFGQQMPQF</sequence>